<dbReference type="GO" id="GO:0000287">
    <property type="term" value="F:magnesium ion binding"/>
    <property type="evidence" value="ECO:0007669"/>
    <property type="project" value="UniProtKB-UniRule"/>
</dbReference>
<keyword evidence="1 2" id="KW-0808">Transferase</keyword>
<dbReference type="SUPFAM" id="SSF64005">
    <property type="entry name" value="Undecaprenyl diphosphate synthase"/>
    <property type="match status" value="1"/>
</dbReference>
<evidence type="ECO:0000313" key="4">
    <source>
        <dbReference type="Proteomes" id="UP000189956"/>
    </source>
</evidence>
<feature type="binding site" evidence="2">
    <location>
        <position position="28"/>
    </location>
    <ligand>
        <name>substrate</name>
    </ligand>
</feature>
<evidence type="ECO:0000256" key="2">
    <source>
        <dbReference type="HAMAP-Rule" id="MF_01139"/>
    </source>
</evidence>
<feature type="binding site" evidence="2">
    <location>
        <position position="210"/>
    </location>
    <ligand>
        <name>Mg(2+)</name>
        <dbReference type="ChEBI" id="CHEBI:18420"/>
    </ligand>
</feature>
<dbReference type="PANTHER" id="PTHR10291:SF0">
    <property type="entry name" value="DEHYDRODOLICHYL DIPHOSPHATE SYNTHASE 2"/>
    <property type="match status" value="1"/>
</dbReference>
<evidence type="ECO:0000313" key="3">
    <source>
        <dbReference type="EMBL" id="SJZ49658.1"/>
    </source>
</evidence>
<feature type="binding site" evidence="2">
    <location>
        <position position="23"/>
    </location>
    <ligand>
        <name>Mg(2+)</name>
        <dbReference type="ChEBI" id="CHEBI:18420"/>
    </ligand>
</feature>
<dbReference type="PANTHER" id="PTHR10291">
    <property type="entry name" value="DEHYDRODOLICHYL DIPHOSPHATE SYNTHASE FAMILY MEMBER"/>
    <property type="match status" value="1"/>
</dbReference>
<sequence length="262" mass="29249">MPMSQIADASLSLVPRHVAIIMDGNGRWAQSKSKERAYGHIHGIEPVRKVIKTAVREGIEVLTLYTFSEENWHRPQEEVDALMSLLITSIKNEVEELSANGVRLQAIGALDKLPPLALGTLREAIDATKHNTKLTVVLALSYSSRTEITSAVQSITKAVVDGTLAIDDIDETLISSHLYTAHLPPPDLLIRTGGECRISNFLLWQIAYTELYFCDVFWPDFGETEFLEALEDYGHRQRRFGKTGEQVMASADYCGEECSDKR</sequence>
<dbReference type="NCBIfam" id="TIGR00055">
    <property type="entry name" value="uppS"/>
    <property type="match status" value="1"/>
</dbReference>
<gene>
    <name evidence="3" type="ORF">SAMN02745205_01028</name>
</gene>
<dbReference type="GO" id="GO:0016094">
    <property type="term" value="P:polyprenol biosynthetic process"/>
    <property type="evidence" value="ECO:0007669"/>
    <property type="project" value="TreeGrafter"/>
</dbReference>
<dbReference type="InterPro" id="IPR018520">
    <property type="entry name" value="UPP_synth-like_CS"/>
</dbReference>
<dbReference type="InterPro" id="IPR036424">
    <property type="entry name" value="UPP_synth-like_sf"/>
</dbReference>
<dbReference type="NCBIfam" id="NF011405">
    <property type="entry name" value="PRK14830.1"/>
    <property type="match status" value="1"/>
</dbReference>
<name>A0A1T4L4W2_PORCN</name>
<feature type="binding site" evidence="2">
    <location>
        <position position="72"/>
    </location>
    <ligand>
        <name>substrate</name>
    </ligand>
</feature>
<reference evidence="3 4" key="1">
    <citation type="submission" date="2017-02" db="EMBL/GenBank/DDBJ databases">
        <authorList>
            <person name="Peterson S.W."/>
        </authorList>
    </citation>
    <scope>NUCLEOTIDE SEQUENCE [LARGE SCALE GENOMIC DNA]</scope>
    <source>
        <strain evidence="3 4">ATCC 700135</strain>
    </source>
</reference>
<comment type="function">
    <text evidence="2">Catalyzes the condensation of isopentenyl diphosphate (IPP) with allylic pyrophosphates generating different type of terpenoids.</text>
</comment>
<dbReference type="Proteomes" id="UP000189956">
    <property type="component" value="Unassembled WGS sequence"/>
</dbReference>
<protein>
    <recommendedName>
        <fullName evidence="2">Isoprenyl transferase</fullName>
        <ecNumber evidence="2">2.5.1.-</ecNumber>
    </recommendedName>
</protein>
<feature type="active site" evidence="2">
    <location>
        <position position="23"/>
    </location>
</feature>
<dbReference type="HAMAP" id="MF_01139">
    <property type="entry name" value="ISPT"/>
    <property type="match status" value="1"/>
</dbReference>
<dbReference type="EC" id="2.5.1.-" evidence="2"/>
<dbReference type="AlphaFoldDB" id="A0A1T4L4W2"/>
<dbReference type="InterPro" id="IPR001441">
    <property type="entry name" value="UPP_synth-like"/>
</dbReference>
<feature type="binding site" evidence="2">
    <location>
        <begin position="24"/>
        <end position="27"/>
    </location>
    <ligand>
        <name>substrate</name>
    </ligand>
</feature>
<feature type="binding site" evidence="2">
    <location>
        <position position="74"/>
    </location>
    <ligand>
        <name>substrate</name>
    </ligand>
</feature>
<feature type="binding site" evidence="2">
    <location>
        <begin position="68"/>
        <end position="70"/>
    </location>
    <ligand>
        <name>substrate</name>
    </ligand>
</feature>
<feature type="active site" description="Proton acceptor" evidence="2">
    <location>
        <position position="71"/>
    </location>
</feature>
<dbReference type="Gene3D" id="3.40.1180.10">
    <property type="entry name" value="Decaprenyl diphosphate synthase-like"/>
    <property type="match status" value="1"/>
</dbReference>
<dbReference type="CDD" id="cd00475">
    <property type="entry name" value="Cis_IPPS"/>
    <property type="match status" value="1"/>
</dbReference>
<comment type="subunit">
    <text evidence="2">Homodimer.</text>
</comment>
<comment type="cofactor">
    <cofactor evidence="2">
        <name>Mg(2+)</name>
        <dbReference type="ChEBI" id="CHEBI:18420"/>
    </cofactor>
    <text evidence="2">Binds 2 magnesium ions per subunit.</text>
</comment>
<dbReference type="Pfam" id="PF01255">
    <property type="entry name" value="Prenyltransf"/>
    <property type="match status" value="1"/>
</dbReference>
<dbReference type="PROSITE" id="PS01066">
    <property type="entry name" value="UPP_SYNTHASE"/>
    <property type="match status" value="1"/>
</dbReference>
<feature type="binding site" evidence="2">
    <location>
        <position position="191"/>
    </location>
    <ligand>
        <name>substrate</name>
    </ligand>
</feature>
<organism evidence="3 4">
    <name type="scientific">Porphyromonas cangingivalis</name>
    <dbReference type="NCBI Taxonomy" id="36874"/>
    <lineage>
        <taxon>Bacteria</taxon>
        <taxon>Pseudomonadati</taxon>
        <taxon>Bacteroidota</taxon>
        <taxon>Bacteroidia</taxon>
        <taxon>Bacteroidales</taxon>
        <taxon>Porphyromonadaceae</taxon>
        <taxon>Porphyromonas</taxon>
    </lineage>
</organism>
<dbReference type="EMBL" id="FUWL01000006">
    <property type="protein sequence ID" value="SJZ49658.1"/>
    <property type="molecule type" value="Genomic_DNA"/>
</dbReference>
<evidence type="ECO:0000256" key="1">
    <source>
        <dbReference type="ARBA" id="ARBA00022679"/>
    </source>
</evidence>
<accession>A0A1T4L4W2</accession>
<keyword evidence="2" id="KW-0460">Magnesium</keyword>
<keyword evidence="2" id="KW-0479">Metal-binding</keyword>
<feature type="binding site" evidence="2">
    <location>
        <begin position="197"/>
        <end position="199"/>
    </location>
    <ligand>
        <name>substrate</name>
    </ligand>
</feature>
<dbReference type="FunFam" id="3.40.1180.10:FF:000001">
    <property type="entry name" value="(2E,6E)-farnesyl-diphosphate-specific ditrans,polycis-undecaprenyl-diphosphate synthase"/>
    <property type="match status" value="1"/>
</dbReference>
<proteinExistence type="inferred from homology"/>
<comment type="similarity">
    <text evidence="2">Belongs to the UPP synthase family.</text>
</comment>
<dbReference type="GO" id="GO:0045547">
    <property type="term" value="F:ditrans,polycis-polyprenyl diphosphate synthase [(2E,6E)-farnesyl diphosphate specific] activity"/>
    <property type="evidence" value="ECO:0007669"/>
    <property type="project" value="TreeGrafter"/>
</dbReference>
<feature type="binding site" evidence="2">
    <location>
        <position position="40"/>
    </location>
    <ligand>
        <name>substrate</name>
    </ligand>
</feature>
<feature type="binding site" evidence="2">
    <location>
        <position position="36"/>
    </location>
    <ligand>
        <name>substrate</name>
    </ligand>
</feature>